<dbReference type="AlphaFoldDB" id="A0A1N7P9G0"/>
<dbReference type="OrthoDB" id="3322489at2"/>
<dbReference type="PANTHER" id="PTHR43581">
    <property type="entry name" value="ATP/GTP PHOSPHATASE"/>
    <property type="match status" value="1"/>
</dbReference>
<dbReference type="Proteomes" id="UP000185999">
    <property type="component" value="Unassembled WGS sequence"/>
</dbReference>
<evidence type="ECO:0000259" key="2">
    <source>
        <dbReference type="Pfam" id="PF13304"/>
    </source>
</evidence>
<reference evidence="4" key="1">
    <citation type="submission" date="2017-01" db="EMBL/GenBank/DDBJ databases">
        <authorList>
            <person name="Varghese N."/>
            <person name="Submissions S."/>
        </authorList>
    </citation>
    <scope>NUCLEOTIDE SEQUENCE [LARGE SCALE GENOMIC DNA]</scope>
    <source>
        <strain evidence="4">DSM 22306</strain>
    </source>
</reference>
<dbReference type="InterPro" id="IPR003959">
    <property type="entry name" value="ATPase_AAA_core"/>
</dbReference>
<gene>
    <name evidence="3" type="ORF">SAMN05421760_11364</name>
</gene>
<protein>
    <submittedName>
        <fullName evidence="3">Predicted ATPase</fullName>
    </submittedName>
</protein>
<name>A0A1N7P9G0_9GAMM</name>
<dbReference type="GO" id="GO:0005524">
    <property type="term" value="F:ATP binding"/>
    <property type="evidence" value="ECO:0007669"/>
    <property type="project" value="InterPro"/>
</dbReference>
<evidence type="ECO:0000259" key="1">
    <source>
        <dbReference type="Pfam" id="PF12476"/>
    </source>
</evidence>
<dbReference type="Gene3D" id="3.40.50.300">
    <property type="entry name" value="P-loop containing nucleotide triphosphate hydrolases"/>
    <property type="match status" value="1"/>
</dbReference>
<evidence type="ECO:0000313" key="3">
    <source>
        <dbReference type="EMBL" id="SIT07233.1"/>
    </source>
</evidence>
<dbReference type="STRING" id="619304.SAMN05421760_11364"/>
<dbReference type="InterPro" id="IPR022532">
    <property type="entry name" value="DUF3696"/>
</dbReference>
<dbReference type="InterPro" id="IPR014592">
    <property type="entry name" value="P-loop_UCP034888"/>
</dbReference>
<dbReference type="SUPFAM" id="SSF52540">
    <property type="entry name" value="P-loop containing nucleoside triphosphate hydrolases"/>
    <property type="match status" value="1"/>
</dbReference>
<feature type="domain" description="ATPase AAA-type core" evidence="2">
    <location>
        <begin position="23"/>
        <end position="301"/>
    </location>
</feature>
<dbReference type="InterPro" id="IPR027417">
    <property type="entry name" value="P-loop_NTPase"/>
</dbReference>
<proteinExistence type="predicted"/>
<dbReference type="RefSeq" id="WP_054341416.1">
    <property type="nucleotide sequence ID" value="NZ_FTOE01000013.1"/>
</dbReference>
<dbReference type="InterPro" id="IPR051396">
    <property type="entry name" value="Bact_Antivir_Def_Nuclease"/>
</dbReference>
<sequence>MIKEIKLKNFKCFKEKSIALKPLTFLSGINGMGKSTIIQSLLLLRQSYGKNNFDLNGDLFEFGYYEDLHSEFADDEDFYVKLIDDNEQQFSWSALVKKNNEGDLFSEVIEWDDSTSISSGIFGVNFQFLSAERWGPRVLMPLNKDDVSSTFLGKYGQFLVSVLDKFELKKLPNDLLAVHPSTESRNVHEQISAWLNEISPGSDFDFKSIKEADSGLYTFTYKSSLGKTRSFRPANVGFGLSYTLPILTALLTASKGSLVIIENPEAHLHPKAQVVIGKLLAICAQAGVQLVIESHSDHVLNGIRIAVKEGCISRDNVVLNFVNRKDYNDIKSTDIITPEILENGKLSFWPEGFFDEWDNALDTLI</sequence>
<dbReference type="EMBL" id="FTOE01000013">
    <property type="protein sequence ID" value="SIT07233.1"/>
    <property type="molecule type" value="Genomic_DNA"/>
</dbReference>
<dbReference type="GO" id="GO:0016887">
    <property type="term" value="F:ATP hydrolysis activity"/>
    <property type="evidence" value="ECO:0007669"/>
    <property type="project" value="InterPro"/>
</dbReference>
<dbReference type="Pfam" id="PF12476">
    <property type="entry name" value="DUF3696"/>
    <property type="match status" value="1"/>
</dbReference>
<accession>A0A1N7P9G0</accession>
<dbReference type="PIRSF" id="PIRSF034888">
    <property type="entry name" value="P-loop_UCP034888"/>
    <property type="match status" value="1"/>
</dbReference>
<evidence type="ECO:0000313" key="4">
    <source>
        <dbReference type="Proteomes" id="UP000185999"/>
    </source>
</evidence>
<dbReference type="Pfam" id="PF13304">
    <property type="entry name" value="AAA_21"/>
    <property type="match status" value="1"/>
</dbReference>
<feature type="domain" description="DUF3696" evidence="1">
    <location>
        <begin position="312"/>
        <end position="364"/>
    </location>
</feature>
<organism evidence="3 4">
    <name type="scientific">Neptunomonas antarctica</name>
    <dbReference type="NCBI Taxonomy" id="619304"/>
    <lineage>
        <taxon>Bacteria</taxon>
        <taxon>Pseudomonadati</taxon>
        <taxon>Pseudomonadota</taxon>
        <taxon>Gammaproteobacteria</taxon>
        <taxon>Oceanospirillales</taxon>
        <taxon>Oceanospirillaceae</taxon>
        <taxon>Neptunomonas</taxon>
    </lineage>
</organism>
<dbReference type="PANTHER" id="PTHR43581:SF2">
    <property type="entry name" value="EXCINUCLEASE ATPASE SUBUNIT"/>
    <property type="match status" value="1"/>
</dbReference>
<keyword evidence="4" id="KW-1185">Reference proteome</keyword>